<organism evidence="1 2">
    <name type="scientific">Xylophilus rhododendri</name>
    <dbReference type="NCBI Taxonomy" id="2697032"/>
    <lineage>
        <taxon>Bacteria</taxon>
        <taxon>Pseudomonadati</taxon>
        <taxon>Pseudomonadota</taxon>
        <taxon>Betaproteobacteria</taxon>
        <taxon>Burkholderiales</taxon>
        <taxon>Xylophilus</taxon>
    </lineage>
</organism>
<evidence type="ECO:0000313" key="1">
    <source>
        <dbReference type="EMBL" id="QHI98266.1"/>
    </source>
</evidence>
<dbReference type="Proteomes" id="UP000464787">
    <property type="component" value="Chromosome"/>
</dbReference>
<gene>
    <name evidence="1" type="ORF">GT347_09825</name>
</gene>
<evidence type="ECO:0008006" key="3">
    <source>
        <dbReference type="Google" id="ProtNLM"/>
    </source>
</evidence>
<dbReference type="InterPro" id="IPR021719">
    <property type="entry name" value="Prot_inh_I78"/>
</dbReference>
<protein>
    <recommendedName>
        <fullName evidence="3">Peptidase inhibitor I78 family protein</fullName>
    </recommendedName>
</protein>
<dbReference type="KEGG" id="xyk:GT347_09825"/>
<dbReference type="EMBL" id="CP047650">
    <property type="protein sequence ID" value="QHI98266.1"/>
    <property type="molecule type" value="Genomic_DNA"/>
</dbReference>
<dbReference type="AlphaFoldDB" id="A0A857J3B3"/>
<evidence type="ECO:0000313" key="2">
    <source>
        <dbReference type="Proteomes" id="UP000464787"/>
    </source>
</evidence>
<dbReference type="Pfam" id="PF11720">
    <property type="entry name" value="Inhibitor_I78"/>
    <property type="match status" value="1"/>
</dbReference>
<sequence length="76" mass="8270">MPDPSLDAGGTCNDTAARFVLGKTVDERLADEARIRAGARLVRVLRPDVTHDDEQRPSRLDLQTDALGRIVAVRCG</sequence>
<name>A0A857J3B3_9BURK</name>
<keyword evidence="2" id="KW-1185">Reference proteome</keyword>
<accession>A0A857J3B3</accession>
<proteinExistence type="predicted"/>
<reference evidence="1 2" key="1">
    <citation type="submission" date="2020-01" db="EMBL/GenBank/DDBJ databases">
        <title>Genome sequencing of strain KACC 21265.</title>
        <authorList>
            <person name="Heo J."/>
            <person name="Kim S.-J."/>
            <person name="Kim J.-S."/>
            <person name="Hong S.-B."/>
            <person name="Kwon S.-W."/>
        </authorList>
    </citation>
    <scope>NUCLEOTIDE SEQUENCE [LARGE SCALE GENOMIC DNA]</scope>
    <source>
        <strain evidence="1 2">KACC 21265</strain>
    </source>
</reference>
<dbReference type="Gene3D" id="3.30.10.10">
    <property type="entry name" value="Trypsin Inhibitor V, subunit A"/>
    <property type="match status" value="1"/>
</dbReference>